<evidence type="ECO:0000256" key="10">
    <source>
        <dbReference type="ARBA" id="ARBA00023264"/>
    </source>
</evidence>
<keyword evidence="4 12" id="KW-0808">Transferase</keyword>
<comment type="subcellular location">
    <subcellularLocation>
        <location evidence="1">Membrane</location>
        <topology evidence="1">Multi-pass membrane protein</topology>
    </subcellularLocation>
</comment>
<dbReference type="GO" id="GO:0008444">
    <property type="term" value="F:CDP-diacylglycerol-glycerol-3-phosphate 3-phosphatidyltransferase activity"/>
    <property type="evidence" value="ECO:0007669"/>
    <property type="project" value="UniProtKB-UniRule"/>
</dbReference>
<keyword evidence="8 13" id="KW-0472">Membrane</keyword>
<reference evidence="14 15" key="1">
    <citation type="submission" date="2018-02" db="EMBL/GenBank/DDBJ databases">
        <authorList>
            <person name="Cohen D.B."/>
            <person name="Kent A.D."/>
        </authorList>
    </citation>
    <scope>NUCLEOTIDE SEQUENCE [LARGE SCALE GENOMIC DNA]</scope>
    <source>
        <strain evidence="14">1</strain>
    </source>
</reference>
<evidence type="ECO:0000256" key="11">
    <source>
        <dbReference type="NCBIfam" id="TIGR00560"/>
    </source>
</evidence>
<dbReference type="NCBIfam" id="TIGR00560">
    <property type="entry name" value="pgsA"/>
    <property type="match status" value="1"/>
</dbReference>
<dbReference type="GO" id="GO:0016020">
    <property type="term" value="C:membrane"/>
    <property type="evidence" value="ECO:0007669"/>
    <property type="project" value="UniProtKB-SubCell"/>
</dbReference>
<accession>A0A2N9JGN3</accession>
<dbReference type="InterPro" id="IPR043130">
    <property type="entry name" value="CDP-OH_PTrfase_TM_dom"/>
</dbReference>
<evidence type="ECO:0000256" key="1">
    <source>
        <dbReference type="ARBA" id="ARBA00004141"/>
    </source>
</evidence>
<evidence type="ECO:0000313" key="15">
    <source>
        <dbReference type="Proteomes" id="UP000238164"/>
    </source>
</evidence>
<evidence type="ECO:0000256" key="5">
    <source>
        <dbReference type="ARBA" id="ARBA00022692"/>
    </source>
</evidence>
<dbReference type="InterPro" id="IPR048254">
    <property type="entry name" value="CDP_ALCOHOL_P_TRANSF_CS"/>
</dbReference>
<dbReference type="Proteomes" id="UP000238164">
    <property type="component" value="Chromosome 1"/>
</dbReference>
<keyword evidence="5 13" id="KW-0812">Transmembrane</keyword>
<dbReference type="PROSITE" id="PS00379">
    <property type="entry name" value="CDP_ALCOHOL_P_TRANSF"/>
    <property type="match status" value="1"/>
</dbReference>
<dbReference type="Pfam" id="PF01066">
    <property type="entry name" value="CDP-OH_P_transf"/>
    <property type="match status" value="1"/>
</dbReference>
<evidence type="ECO:0000256" key="7">
    <source>
        <dbReference type="ARBA" id="ARBA00023098"/>
    </source>
</evidence>
<dbReference type="KEGG" id="mgg:MPLG2_1642"/>
<dbReference type="OrthoDB" id="9796672at2"/>
<keyword evidence="7" id="KW-0443">Lipid metabolism</keyword>
<sequence>MTDQPSRLNPANGLTLLRLVLVPVFAWILLSHPHDLWWRLGSTALFGLAIATDALDGRIARKYNLITDFGKLWDSIADKALTGMAFIGLSILGELPWWITVLVLAREWGITCMRVAMLKYGVMAANAGGKLKTVLQSIALLLFLPGLPLMPVWLQWIAWLAMAAAVLLTVVTAVPYIREAIEMRRKGVAEQEER</sequence>
<dbReference type="GO" id="GO:0046474">
    <property type="term" value="P:glycerophospholipid biosynthetic process"/>
    <property type="evidence" value="ECO:0007669"/>
    <property type="project" value="TreeGrafter"/>
</dbReference>
<keyword evidence="3" id="KW-0444">Lipid biosynthesis</keyword>
<dbReference type="PANTHER" id="PTHR14269:SF52">
    <property type="entry name" value="PHOSPHATIDYLGLYCEROPHOSPHATE SYNTHASE-RELATED"/>
    <property type="match status" value="1"/>
</dbReference>
<evidence type="ECO:0000256" key="6">
    <source>
        <dbReference type="ARBA" id="ARBA00022989"/>
    </source>
</evidence>
<dbReference type="InterPro" id="IPR000462">
    <property type="entry name" value="CDP-OH_P_trans"/>
</dbReference>
<dbReference type="InterPro" id="IPR004570">
    <property type="entry name" value="Phosphatidylglycerol_P_synth"/>
</dbReference>
<protein>
    <recommendedName>
        <fullName evidence="11">CDP-diacylglycerol--glycerol-3-phosphate 3-phosphatidyltransferase</fullName>
        <ecNumber evidence="11">2.7.8.5</ecNumber>
    </recommendedName>
</protein>
<evidence type="ECO:0000256" key="9">
    <source>
        <dbReference type="ARBA" id="ARBA00023209"/>
    </source>
</evidence>
<dbReference type="Gene3D" id="1.20.120.1760">
    <property type="match status" value="1"/>
</dbReference>
<keyword evidence="10" id="KW-1208">Phospholipid metabolism</keyword>
<evidence type="ECO:0000256" key="12">
    <source>
        <dbReference type="RuleBase" id="RU003750"/>
    </source>
</evidence>
<feature type="transmembrane region" description="Helical" evidence="13">
    <location>
        <begin position="12"/>
        <end position="30"/>
    </location>
</feature>
<dbReference type="PIRSF" id="PIRSF000847">
    <property type="entry name" value="Phos_ph_gly_syn"/>
    <property type="match status" value="1"/>
</dbReference>
<dbReference type="UniPathway" id="UPA00085"/>
<evidence type="ECO:0000256" key="2">
    <source>
        <dbReference type="ARBA" id="ARBA00010441"/>
    </source>
</evidence>
<evidence type="ECO:0000256" key="13">
    <source>
        <dbReference type="SAM" id="Phobius"/>
    </source>
</evidence>
<keyword evidence="6 13" id="KW-1133">Transmembrane helix</keyword>
<dbReference type="EMBL" id="LT985188">
    <property type="protein sequence ID" value="SPD86678.1"/>
    <property type="molecule type" value="Genomic_DNA"/>
</dbReference>
<name>A0A2N9JGN3_9ACTN</name>
<dbReference type="AlphaFoldDB" id="A0A2N9JGN3"/>
<dbReference type="EC" id="2.7.8.5" evidence="11"/>
<proteinExistence type="inferred from homology"/>
<evidence type="ECO:0000256" key="4">
    <source>
        <dbReference type="ARBA" id="ARBA00022679"/>
    </source>
</evidence>
<dbReference type="RefSeq" id="WP_105185583.1">
    <property type="nucleotide sequence ID" value="NZ_BAAAGO010000007.1"/>
</dbReference>
<feature type="transmembrane region" description="Helical" evidence="13">
    <location>
        <begin position="156"/>
        <end position="177"/>
    </location>
</feature>
<evidence type="ECO:0000256" key="8">
    <source>
        <dbReference type="ARBA" id="ARBA00023136"/>
    </source>
</evidence>
<comment type="similarity">
    <text evidence="2 12">Belongs to the CDP-alcohol phosphatidyltransferase class-I family.</text>
</comment>
<keyword evidence="15" id="KW-1185">Reference proteome</keyword>
<evidence type="ECO:0000313" key="14">
    <source>
        <dbReference type="EMBL" id="SPD86678.1"/>
    </source>
</evidence>
<organism evidence="14 15">
    <name type="scientific">Micropruina glycogenica</name>
    <dbReference type="NCBI Taxonomy" id="75385"/>
    <lineage>
        <taxon>Bacteria</taxon>
        <taxon>Bacillati</taxon>
        <taxon>Actinomycetota</taxon>
        <taxon>Actinomycetes</taxon>
        <taxon>Propionibacteriales</taxon>
        <taxon>Nocardioidaceae</taxon>
        <taxon>Micropruina</taxon>
    </lineage>
</organism>
<evidence type="ECO:0000256" key="3">
    <source>
        <dbReference type="ARBA" id="ARBA00022516"/>
    </source>
</evidence>
<keyword evidence="9" id="KW-0594">Phospholipid biosynthesis</keyword>
<dbReference type="InterPro" id="IPR050324">
    <property type="entry name" value="CDP-alcohol_PTase-I"/>
</dbReference>
<gene>
    <name evidence="14" type="primary">pgsA</name>
    <name evidence="14" type="ORF">MPLG2_1642</name>
</gene>
<dbReference type="PANTHER" id="PTHR14269">
    <property type="entry name" value="CDP-DIACYLGLYCEROL--GLYCEROL-3-PHOSPHATE 3-PHOSPHATIDYLTRANSFERASE-RELATED"/>
    <property type="match status" value="1"/>
</dbReference>